<dbReference type="InterPro" id="IPR029010">
    <property type="entry name" value="ThuA-like"/>
</dbReference>
<dbReference type="Proteomes" id="UP000436006">
    <property type="component" value="Unassembled WGS sequence"/>
</dbReference>
<reference evidence="10 11" key="1">
    <citation type="submission" date="2019-12" db="EMBL/GenBank/DDBJ databases">
        <title>Spirosoma sp. HMF4905 genome sequencing and assembly.</title>
        <authorList>
            <person name="Kang H."/>
            <person name="Cha I."/>
            <person name="Kim H."/>
            <person name="Joh K."/>
        </authorList>
    </citation>
    <scope>NUCLEOTIDE SEQUENCE [LARGE SCALE GENOMIC DNA]</scope>
    <source>
        <strain evidence="10 11">HMF4905</strain>
    </source>
</reference>
<dbReference type="InterPro" id="IPR022409">
    <property type="entry name" value="PKD/Chitinase_dom"/>
</dbReference>
<comment type="caution">
    <text evidence="10">The sequence shown here is derived from an EMBL/GenBank/DDBJ whole genome shotgun (WGS) entry which is preliminary data.</text>
</comment>
<dbReference type="InterPro" id="IPR012938">
    <property type="entry name" value="Glc/Sorbosone_DH"/>
</dbReference>
<dbReference type="GO" id="GO:0009055">
    <property type="term" value="F:electron transfer activity"/>
    <property type="evidence" value="ECO:0007669"/>
    <property type="project" value="InterPro"/>
</dbReference>
<dbReference type="Pfam" id="PF07995">
    <property type="entry name" value="GSDH"/>
    <property type="match status" value="1"/>
</dbReference>
<dbReference type="Pfam" id="PF06283">
    <property type="entry name" value="ThuA"/>
    <property type="match status" value="1"/>
</dbReference>
<dbReference type="InterPro" id="IPR013783">
    <property type="entry name" value="Ig-like_fold"/>
</dbReference>
<dbReference type="SUPFAM" id="SSF50952">
    <property type="entry name" value="Soluble quinoprotein glucose dehydrogenase"/>
    <property type="match status" value="1"/>
</dbReference>
<dbReference type="InterPro" id="IPR009056">
    <property type="entry name" value="Cyt_c-like_dom"/>
</dbReference>
<dbReference type="InterPro" id="IPR005084">
    <property type="entry name" value="CBM6"/>
</dbReference>
<dbReference type="InterPro" id="IPR008979">
    <property type="entry name" value="Galactose-bd-like_sf"/>
</dbReference>
<dbReference type="Gene3D" id="2.60.40.10">
    <property type="entry name" value="Immunoglobulins"/>
    <property type="match status" value="1"/>
</dbReference>
<dbReference type="PRINTS" id="PR00606">
    <property type="entry name" value="CYTCHROMECID"/>
</dbReference>
<dbReference type="InterPro" id="IPR029062">
    <property type="entry name" value="Class_I_gatase-like"/>
</dbReference>
<dbReference type="PANTHER" id="PTHR40469">
    <property type="entry name" value="SECRETED GLYCOSYL HYDROLASE"/>
    <property type="match status" value="1"/>
</dbReference>
<sequence length="1152" mass="127539">MSFKLKLFCLSLLGITFLLYSGMTVRNSATPPNVLVFSKTKGWHHTSIPFGIAAIQKLGRENGFMVDTTTNAALFTDDNLKKYATVVWLSTTGNVLNGEHQAAFERYIQAGGGYVGIHAAADTEYDWPWYGKLMGAFFSSHPHNPNVRKATVEVTDKSHPATSMLPDRWERTDEWYNYRSFYSGIKVLADLDENTYEGGTNGANHHISWYHEFDGGRAFYTGNGHTDESFSEPLFLSHLLGGIKYAMGDAKPLDYRKAYAKVTPEQNRFVKTVLVNDLNSPMELAVAPDGRVFFTELFGNLSMYDPRTGKSVLIHKLPITNMGGTGVIGLALDPKFAQNHNLYIYYAPAGLTEDNLAFQLSRFTLNANNTLDLTSEKILLKVPVQKNSGSHHGGSLAWDKDGNLYLSTGDSSSPFPSNGYSPIDERPGKEFYSLDSQRSAGNTNDFKGKILRIHPEADGAYTIPDGNLFPKGTPKTLPEIYVMGCRNPYRIALNPKSSVLYWGEIGPDAGKDGVQGPRGYDEFNQARKAGNFGWPYFMGNNAAYAKWDFTTQTAGPKFDPAAPVNKSPNNTGLNQLPPAMPAFIWYPYAASEKFPELGVGGRSAMAGDFYTFNPKATSKNKFPDYYDGALFVFDWMRNWVMALRFDDKENYVRSEPFMAANGDFRRPIDLTFGPDGVMYMLEYGSVYGADNEDARLVKIEYNTGNRAPIAQASITDSVTEAHVDKTVFLTSERRNFPILREADGQPPLRVAFNSRGSRDLDDDDQVTYQWLFDGKTVGATTPTATYTYRKPGTYKAILQVKDRAGLIGRDTLVVNVGNTKPVVTITSPANKSFFWEGKPFAYAVNVKDKEDVKIDPNRIKVFYSYNPQPSTNQENVGPKSPTVAIEEPTPLGKTLMASSDCKACHTIDKVSVGPSLLAIAHKYKGQSGALEQLATKIINGGGGNWGTDHVMSAHPQLSNQDAQEMVRYIYSLTDPKKSRTAVPLQGTLPLKDNPKDDLKGQYTILASYTDKGGNKVGPLTNTDVVTLRNANVKTAYADAHVGFARFRDNLSPGAHKSYILLKNIDLTGIKRFVYEYGSANQTGEIEVRIDSQAGPVVSTTPYNPTGSWDTLKKVNGQLIKPINGRHDVYFFAIKRTKPNDEILKLTTIQFDE</sequence>
<dbReference type="InterPro" id="IPR006584">
    <property type="entry name" value="Cellulose-bd_IV"/>
</dbReference>
<dbReference type="Gene3D" id="1.10.760.10">
    <property type="entry name" value="Cytochrome c-like domain"/>
    <property type="match status" value="1"/>
</dbReference>
<dbReference type="SMART" id="SM00606">
    <property type="entry name" value="CBD_IV"/>
    <property type="match status" value="1"/>
</dbReference>
<dbReference type="InterPro" id="IPR000601">
    <property type="entry name" value="PKD_dom"/>
</dbReference>
<accession>A0A7K1SCA4</accession>
<evidence type="ECO:0000256" key="5">
    <source>
        <dbReference type="ARBA" id="ARBA00022982"/>
    </source>
</evidence>
<dbReference type="PROSITE" id="PS51007">
    <property type="entry name" value="CYTC"/>
    <property type="match status" value="1"/>
</dbReference>
<keyword evidence="11" id="KW-1185">Reference proteome</keyword>
<gene>
    <name evidence="10" type="ORF">GO755_15275</name>
</gene>
<dbReference type="GO" id="GO:0005506">
    <property type="term" value="F:iron ion binding"/>
    <property type="evidence" value="ECO:0007669"/>
    <property type="project" value="InterPro"/>
</dbReference>
<dbReference type="GO" id="GO:0020037">
    <property type="term" value="F:heme binding"/>
    <property type="evidence" value="ECO:0007669"/>
    <property type="project" value="InterPro"/>
</dbReference>
<dbReference type="PROSITE" id="PS50093">
    <property type="entry name" value="PKD"/>
    <property type="match status" value="1"/>
</dbReference>
<dbReference type="InterPro" id="IPR011041">
    <property type="entry name" value="Quinoprot_gluc/sorb_DH_b-prop"/>
</dbReference>
<dbReference type="Pfam" id="PF00034">
    <property type="entry name" value="Cytochrom_C"/>
    <property type="match status" value="1"/>
</dbReference>
<dbReference type="SMART" id="SM00089">
    <property type="entry name" value="PKD"/>
    <property type="match status" value="1"/>
</dbReference>
<comment type="PTM">
    <text evidence="7">Binds 1 heme c group covalently per subunit.</text>
</comment>
<keyword evidence="3 7" id="KW-0479">Metal-binding</keyword>
<keyword evidence="4" id="KW-0732">Signal</keyword>
<dbReference type="Pfam" id="PF00801">
    <property type="entry name" value="PKD"/>
    <property type="match status" value="1"/>
</dbReference>
<evidence type="ECO:0000256" key="1">
    <source>
        <dbReference type="ARBA" id="ARBA00022448"/>
    </source>
</evidence>
<name>A0A7K1SCA4_9BACT</name>
<dbReference type="Pfam" id="PF03422">
    <property type="entry name" value="CBM_6"/>
    <property type="match status" value="1"/>
</dbReference>
<keyword evidence="2 7" id="KW-0349">Heme</keyword>
<dbReference type="PANTHER" id="PTHR40469:SF2">
    <property type="entry name" value="GALACTOSE-BINDING DOMAIN-LIKE SUPERFAMILY PROTEIN"/>
    <property type="match status" value="1"/>
</dbReference>
<dbReference type="InterPro" id="IPR011042">
    <property type="entry name" value="6-blade_b-propeller_TolB-like"/>
</dbReference>
<dbReference type="SUPFAM" id="SSF52317">
    <property type="entry name" value="Class I glutamine amidotransferase-like"/>
    <property type="match status" value="1"/>
</dbReference>
<protein>
    <submittedName>
        <fullName evidence="10">Carbohydrate-binding protein</fullName>
    </submittedName>
</protein>
<dbReference type="Gene3D" id="3.40.50.880">
    <property type="match status" value="1"/>
</dbReference>
<dbReference type="SUPFAM" id="SSF46626">
    <property type="entry name" value="Cytochrome c"/>
    <property type="match status" value="1"/>
</dbReference>
<feature type="binding site" description="covalent" evidence="7">
    <location>
        <position position="905"/>
    </location>
    <ligand>
        <name>heme c</name>
        <dbReference type="ChEBI" id="CHEBI:61717"/>
    </ligand>
</feature>
<dbReference type="InterPro" id="IPR036909">
    <property type="entry name" value="Cyt_c-like_dom_sf"/>
</dbReference>
<evidence type="ECO:0000259" key="8">
    <source>
        <dbReference type="PROSITE" id="PS50093"/>
    </source>
</evidence>
<dbReference type="Gene3D" id="2.60.120.260">
    <property type="entry name" value="Galactose-binding domain-like"/>
    <property type="match status" value="1"/>
</dbReference>
<dbReference type="EMBL" id="WPIN01000005">
    <property type="protein sequence ID" value="MVM31405.1"/>
    <property type="molecule type" value="Genomic_DNA"/>
</dbReference>
<dbReference type="SUPFAM" id="SSF49785">
    <property type="entry name" value="Galactose-binding domain-like"/>
    <property type="match status" value="1"/>
</dbReference>
<organism evidence="10 11">
    <name type="scientific">Spirosoma arboris</name>
    <dbReference type="NCBI Taxonomy" id="2682092"/>
    <lineage>
        <taxon>Bacteria</taxon>
        <taxon>Pseudomonadati</taxon>
        <taxon>Bacteroidota</taxon>
        <taxon>Cytophagia</taxon>
        <taxon>Cytophagales</taxon>
        <taxon>Cytophagaceae</taxon>
        <taxon>Spirosoma</taxon>
    </lineage>
</organism>
<evidence type="ECO:0000256" key="4">
    <source>
        <dbReference type="ARBA" id="ARBA00022729"/>
    </source>
</evidence>
<dbReference type="SUPFAM" id="SSF49299">
    <property type="entry name" value="PKD domain"/>
    <property type="match status" value="1"/>
</dbReference>
<dbReference type="GO" id="GO:0030246">
    <property type="term" value="F:carbohydrate binding"/>
    <property type="evidence" value="ECO:0007669"/>
    <property type="project" value="InterPro"/>
</dbReference>
<keyword evidence="6 7" id="KW-0408">Iron</keyword>
<evidence type="ECO:0000313" key="10">
    <source>
        <dbReference type="EMBL" id="MVM31405.1"/>
    </source>
</evidence>
<dbReference type="InterPro" id="IPR002324">
    <property type="entry name" value="Cyt_c_ID"/>
</dbReference>
<evidence type="ECO:0000256" key="2">
    <source>
        <dbReference type="ARBA" id="ARBA00022617"/>
    </source>
</evidence>
<dbReference type="CDD" id="cd04084">
    <property type="entry name" value="CBM6_xylanase-like"/>
    <property type="match status" value="1"/>
</dbReference>
<evidence type="ECO:0000313" key="11">
    <source>
        <dbReference type="Proteomes" id="UP000436006"/>
    </source>
</evidence>
<feature type="binding site" description="covalent" evidence="7">
    <location>
        <position position="901"/>
    </location>
    <ligand>
        <name>heme c</name>
        <dbReference type="ChEBI" id="CHEBI:61717"/>
    </ligand>
</feature>
<evidence type="ECO:0000259" key="9">
    <source>
        <dbReference type="PROSITE" id="PS51007"/>
    </source>
</evidence>
<dbReference type="Gene3D" id="2.120.10.30">
    <property type="entry name" value="TolB, C-terminal domain"/>
    <property type="match status" value="1"/>
</dbReference>
<evidence type="ECO:0000256" key="7">
    <source>
        <dbReference type="PIRSR" id="PIRSR602324-1"/>
    </source>
</evidence>
<keyword evidence="5" id="KW-0249">Electron transport</keyword>
<feature type="domain" description="PKD" evidence="8">
    <location>
        <begin position="764"/>
        <end position="805"/>
    </location>
</feature>
<keyword evidence="1" id="KW-0813">Transport</keyword>
<evidence type="ECO:0000256" key="6">
    <source>
        <dbReference type="ARBA" id="ARBA00023004"/>
    </source>
</evidence>
<proteinExistence type="predicted"/>
<feature type="domain" description="Cytochrome c" evidence="9">
    <location>
        <begin position="887"/>
        <end position="973"/>
    </location>
</feature>
<dbReference type="AlphaFoldDB" id="A0A7K1SCA4"/>
<feature type="binding site" description="covalent" evidence="7">
    <location>
        <position position="951"/>
    </location>
    <ligand>
        <name>heme c</name>
        <dbReference type="ChEBI" id="CHEBI:61717"/>
    </ligand>
</feature>
<dbReference type="InterPro" id="IPR035986">
    <property type="entry name" value="PKD_dom_sf"/>
</dbReference>
<evidence type="ECO:0000256" key="3">
    <source>
        <dbReference type="ARBA" id="ARBA00022723"/>
    </source>
</evidence>